<organism evidence="2 3">
    <name type="scientific">Plenodomus tracheiphilus IPT5</name>
    <dbReference type="NCBI Taxonomy" id="1408161"/>
    <lineage>
        <taxon>Eukaryota</taxon>
        <taxon>Fungi</taxon>
        <taxon>Dikarya</taxon>
        <taxon>Ascomycota</taxon>
        <taxon>Pezizomycotina</taxon>
        <taxon>Dothideomycetes</taxon>
        <taxon>Pleosporomycetidae</taxon>
        <taxon>Pleosporales</taxon>
        <taxon>Pleosporineae</taxon>
        <taxon>Leptosphaeriaceae</taxon>
        <taxon>Plenodomus</taxon>
    </lineage>
</organism>
<proteinExistence type="predicted"/>
<reference evidence="2" key="1">
    <citation type="submission" date="2020-01" db="EMBL/GenBank/DDBJ databases">
        <authorList>
            <consortium name="DOE Joint Genome Institute"/>
            <person name="Haridas S."/>
            <person name="Albert R."/>
            <person name="Binder M."/>
            <person name="Bloem J."/>
            <person name="Labutti K."/>
            <person name="Salamov A."/>
            <person name="Andreopoulos B."/>
            <person name="Baker S.E."/>
            <person name="Barry K."/>
            <person name="Bills G."/>
            <person name="Bluhm B.H."/>
            <person name="Cannon C."/>
            <person name="Castanera R."/>
            <person name="Culley D.E."/>
            <person name="Daum C."/>
            <person name="Ezra D."/>
            <person name="Gonzalez J.B."/>
            <person name="Henrissat B."/>
            <person name="Kuo A."/>
            <person name="Liang C."/>
            <person name="Lipzen A."/>
            <person name="Lutzoni F."/>
            <person name="Magnuson J."/>
            <person name="Mondo S."/>
            <person name="Nolan M."/>
            <person name="Ohm R."/>
            <person name="Pangilinan J."/>
            <person name="Park H.-J."/>
            <person name="Ramirez L."/>
            <person name="Alfaro M."/>
            <person name="Sun H."/>
            <person name="Tritt A."/>
            <person name="Yoshinaga Y."/>
            <person name="Zwiers L.-H."/>
            <person name="Turgeon B.G."/>
            <person name="Goodwin S.B."/>
            <person name="Spatafora J.W."/>
            <person name="Crous P.W."/>
            <person name="Grigoriev I.V."/>
        </authorList>
    </citation>
    <scope>NUCLEOTIDE SEQUENCE</scope>
    <source>
        <strain evidence="2">IPT5</strain>
    </source>
</reference>
<feature type="region of interest" description="Disordered" evidence="1">
    <location>
        <begin position="1"/>
        <end position="118"/>
    </location>
</feature>
<accession>A0A6A7AV54</accession>
<dbReference type="AlphaFoldDB" id="A0A6A7AV54"/>
<name>A0A6A7AV54_9PLEO</name>
<dbReference type="EMBL" id="MU006330">
    <property type="protein sequence ID" value="KAF2846963.1"/>
    <property type="molecule type" value="Genomic_DNA"/>
</dbReference>
<dbReference type="Proteomes" id="UP000799423">
    <property type="component" value="Unassembled WGS sequence"/>
</dbReference>
<protein>
    <submittedName>
        <fullName evidence="2">Uncharacterized protein</fullName>
    </submittedName>
</protein>
<evidence type="ECO:0000313" key="2">
    <source>
        <dbReference type="EMBL" id="KAF2846963.1"/>
    </source>
</evidence>
<gene>
    <name evidence="2" type="ORF">T440DRAFT_471483</name>
</gene>
<keyword evidence="3" id="KW-1185">Reference proteome</keyword>
<evidence type="ECO:0000256" key="1">
    <source>
        <dbReference type="SAM" id="MobiDB-lite"/>
    </source>
</evidence>
<evidence type="ECO:0000313" key="3">
    <source>
        <dbReference type="Proteomes" id="UP000799423"/>
    </source>
</evidence>
<sequence length="118" mass="12085">MRAGLHEAPSHDERARAQARQHGRNASAAAPSAAGGGGAAPPTHTRGDRAANDVSGQGMHASAAPRQVSSAQQQQCAAATAVEGARRALGQHRTAPRTRRRTGGIVSPAVCTRRAKAR</sequence>
<feature type="compositionally biased region" description="Low complexity" evidence="1">
    <location>
        <begin position="61"/>
        <end position="83"/>
    </location>
</feature>
<feature type="compositionally biased region" description="Basic and acidic residues" evidence="1">
    <location>
        <begin position="1"/>
        <end position="16"/>
    </location>
</feature>